<gene>
    <name evidence="12" type="ORF">XAT740_LOCUS37665</name>
</gene>
<evidence type="ECO:0000256" key="9">
    <source>
        <dbReference type="RuleBase" id="RU364134"/>
    </source>
</evidence>
<evidence type="ECO:0000259" key="11">
    <source>
        <dbReference type="Pfam" id="PF06333"/>
    </source>
</evidence>
<dbReference type="InterPro" id="IPR009401">
    <property type="entry name" value="Med13_C"/>
</dbReference>
<reference evidence="12" key="1">
    <citation type="submission" date="2021-02" db="EMBL/GenBank/DDBJ databases">
        <authorList>
            <person name="Nowell W R."/>
        </authorList>
    </citation>
    <scope>NUCLEOTIDE SEQUENCE</scope>
</reference>
<protein>
    <recommendedName>
        <fullName evidence="3 9">Mediator of RNA polymerase II transcription subunit 13</fullName>
    </recommendedName>
</protein>
<feature type="compositionally biased region" description="Low complexity" evidence="10">
    <location>
        <begin position="355"/>
        <end position="366"/>
    </location>
</feature>
<feature type="region of interest" description="Disordered" evidence="10">
    <location>
        <begin position="325"/>
        <end position="366"/>
    </location>
</feature>
<dbReference type="Proteomes" id="UP000663828">
    <property type="component" value="Unassembled WGS sequence"/>
</dbReference>
<keyword evidence="4 9" id="KW-0678">Repressor</keyword>
<keyword evidence="5 9" id="KW-0805">Transcription regulation</keyword>
<dbReference type="GO" id="GO:0003713">
    <property type="term" value="F:transcription coactivator activity"/>
    <property type="evidence" value="ECO:0007669"/>
    <property type="project" value="TreeGrafter"/>
</dbReference>
<dbReference type="AlphaFoldDB" id="A0A815QMD7"/>
<feature type="non-terminal residue" evidence="12">
    <location>
        <position position="507"/>
    </location>
</feature>
<dbReference type="EMBL" id="CAJNOR010003984">
    <property type="protein sequence ID" value="CAF1465219.1"/>
    <property type="molecule type" value="Genomic_DNA"/>
</dbReference>
<name>A0A815QMD7_ADIRI</name>
<proteinExistence type="inferred from homology"/>
<evidence type="ECO:0000256" key="7">
    <source>
        <dbReference type="ARBA" id="ARBA00023163"/>
    </source>
</evidence>
<comment type="similarity">
    <text evidence="2 9">Belongs to the Mediator complex subunit 13 family.</text>
</comment>
<dbReference type="PANTHER" id="PTHR48249">
    <property type="entry name" value="MEDIATOR OF RNA POLYMERASE II TRANSCRIPTION SUBUNIT 13"/>
    <property type="match status" value="1"/>
</dbReference>
<keyword evidence="8 9" id="KW-0539">Nucleus</keyword>
<comment type="function">
    <text evidence="9">Component of the Mediator complex, a coactivator involved in regulated transcription of nearly all RNA polymerase II-dependent genes. Mediator functions as a bridge to convey information from gene-specific regulatory proteins to the basal RNA polymerase II transcription machinery. Mediator is recruited to promoters by direct interactions with regulatory proteins and serves as a scaffold for the assembly of a functional preinitiation complex with RNA polymerase II and the general transcription factors.</text>
</comment>
<sequence>LKRLAFNVYGQLKRTISYTTRAKSLTGFGPAASEEKMPAKLVMQLYTPAYILSPKSDFRFKAFADISEQTNINGSILFCSYCLSDDQRYLLASCSDDRGELLETCSINIEVSERHRRKVQHARRIGLQKLWDFIMRVVTSTTMPWRIVIGRLGRLGHGELKSWGIILSKKNLVRCATLIRDSCPMCHILRCHDQPVILSACLISMEVHPSLTVLPESLELGEMRGTQVPSNNATTMQNGGQILDDVSVTHILTLPTSASVQHVQTMPRQNDHRSTVDNEDDLFSKLFEDLDPEGPPNEAFDNITSPTPVDIEFSSNYGLDMNHNGNANVLSGGQHNRLGNSSTAQNDYNGNHPYGNSSNGGNLKSNSYQNVEYEVDMNDHPSLHQQPLALGFYVSTIGTLNPLPQWMLHGKLNHRTNNSCSVFKATLHVSVPNAQHSDDMLFAQSNDQKLTHPLDSNYTYVVLRHVLESYNRLSWLLIDAKTNERASCLPIHMETLLRLYHAFVKFV</sequence>
<feature type="domain" description="Mediator complex subunit Med13 C-terminal" evidence="11">
    <location>
        <begin position="46"/>
        <end position="496"/>
    </location>
</feature>
<accession>A0A815QMD7</accession>
<dbReference type="Pfam" id="PF06333">
    <property type="entry name" value="Med13_C"/>
    <property type="match status" value="1"/>
</dbReference>
<evidence type="ECO:0000313" key="13">
    <source>
        <dbReference type="Proteomes" id="UP000663828"/>
    </source>
</evidence>
<evidence type="ECO:0000256" key="2">
    <source>
        <dbReference type="ARBA" id="ARBA00009354"/>
    </source>
</evidence>
<evidence type="ECO:0000256" key="1">
    <source>
        <dbReference type="ARBA" id="ARBA00004123"/>
    </source>
</evidence>
<evidence type="ECO:0000313" key="12">
    <source>
        <dbReference type="EMBL" id="CAF1465219.1"/>
    </source>
</evidence>
<keyword evidence="6 9" id="KW-0010">Activator</keyword>
<feature type="compositionally biased region" description="Polar residues" evidence="10">
    <location>
        <begin position="325"/>
        <end position="349"/>
    </location>
</feature>
<comment type="caution">
    <text evidence="12">The sequence shown here is derived from an EMBL/GenBank/DDBJ whole genome shotgun (WGS) entry which is preliminary data.</text>
</comment>
<keyword evidence="13" id="KW-1185">Reference proteome</keyword>
<evidence type="ECO:0000256" key="10">
    <source>
        <dbReference type="SAM" id="MobiDB-lite"/>
    </source>
</evidence>
<evidence type="ECO:0000256" key="3">
    <source>
        <dbReference type="ARBA" id="ARBA00019618"/>
    </source>
</evidence>
<dbReference type="PANTHER" id="PTHR48249:SF3">
    <property type="entry name" value="MEDIATOR OF RNA POLYMERASE II TRANSCRIPTION SUBUNIT 13"/>
    <property type="match status" value="1"/>
</dbReference>
<organism evidence="12 13">
    <name type="scientific">Adineta ricciae</name>
    <name type="common">Rotifer</name>
    <dbReference type="NCBI Taxonomy" id="249248"/>
    <lineage>
        <taxon>Eukaryota</taxon>
        <taxon>Metazoa</taxon>
        <taxon>Spiralia</taxon>
        <taxon>Gnathifera</taxon>
        <taxon>Rotifera</taxon>
        <taxon>Eurotatoria</taxon>
        <taxon>Bdelloidea</taxon>
        <taxon>Adinetida</taxon>
        <taxon>Adinetidae</taxon>
        <taxon>Adineta</taxon>
    </lineage>
</organism>
<keyword evidence="7 9" id="KW-0804">Transcription</keyword>
<comment type="subunit">
    <text evidence="9">Component of the Mediator complex.</text>
</comment>
<evidence type="ECO:0000256" key="5">
    <source>
        <dbReference type="ARBA" id="ARBA00023015"/>
    </source>
</evidence>
<dbReference type="GO" id="GO:0045944">
    <property type="term" value="P:positive regulation of transcription by RNA polymerase II"/>
    <property type="evidence" value="ECO:0007669"/>
    <property type="project" value="TreeGrafter"/>
</dbReference>
<dbReference type="InterPro" id="IPR051139">
    <property type="entry name" value="Mediator_complx_sub13"/>
</dbReference>
<evidence type="ECO:0000256" key="8">
    <source>
        <dbReference type="ARBA" id="ARBA00023242"/>
    </source>
</evidence>
<evidence type="ECO:0000256" key="4">
    <source>
        <dbReference type="ARBA" id="ARBA00022491"/>
    </source>
</evidence>
<dbReference type="GO" id="GO:0016592">
    <property type="term" value="C:mediator complex"/>
    <property type="evidence" value="ECO:0007669"/>
    <property type="project" value="InterPro"/>
</dbReference>
<evidence type="ECO:0000256" key="6">
    <source>
        <dbReference type="ARBA" id="ARBA00023159"/>
    </source>
</evidence>
<comment type="subcellular location">
    <subcellularLocation>
        <location evidence="1 9">Nucleus</location>
    </subcellularLocation>
</comment>